<comment type="caution">
    <text evidence="7">The sequence shown here is derived from an EMBL/GenBank/DDBJ whole genome shotgun (WGS) entry which is preliminary data.</text>
</comment>
<reference evidence="7" key="1">
    <citation type="submission" date="2023-03" db="EMBL/GenBank/DDBJ databases">
        <title>Massive genome expansion in bonnet fungi (Mycena s.s.) driven by repeated elements and novel gene families across ecological guilds.</title>
        <authorList>
            <consortium name="Lawrence Berkeley National Laboratory"/>
            <person name="Harder C.B."/>
            <person name="Miyauchi S."/>
            <person name="Viragh M."/>
            <person name="Kuo A."/>
            <person name="Thoen E."/>
            <person name="Andreopoulos B."/>
            <person name="Lu D."/>
            <person name="Skrede I."/>
            <person name="Drula E."/>
            <person name="Henrissat B."/>
            <person name="Morin E."/>
            <person name="Kohler A."/>
            <person name="Barry K."/>
            <person name="LaButti K."/>
            <person name="Morin E."/>
            <person name="Salamov A."/>
            <person name="Lipzen A."/>
            <person name="Mereny Z."/>
            <person name="Hegedus B."/>
            <person name="Baldrian P."/>
            <person name="Stursova M."/>
            <person name="Weitz H."/>
            <person name="Taylor A."/>
            <person name="Grigoriev I.V."/>
            <person name="Nagy L.G."/>
            <person name="Martin F."/>
            <person name="Kauserud H."/>
        </authorList>
    </citation>
    <scope>NUCLEOTIDE SEQUENCE</scope>
    <source>
        <strain evidence="7">9284</strain>
    </source>
</reference>
<dbReference type="PANTHER" id="PTHR10434">
    <property type="entry name" value="1-ACYL-SN-GLYCEROL-3-PHOSPHATE ACYLTRANSFERASE"/>
    <property type="match status" value="1"/>
</dbReference>
<keyword evidence="8" id="KW-1185">Reference proteome</keyword>
<dbReference type="Pfam" id="PF01553">
    <property type="entry name" value="Acyltransferase"/>
    <property type="match status" value="1"/>
</dbReference>
<dbReference type="InterPro" id="IPR004552">
    <property type="entry name" value="AGP_acyltrans"/>
</dbReference>
<dbReference type="Proteomes" id="UP001221142">
    <property type="component" value="Unassembled WGS sequence"/>
</dbReference>
<evidence type="ECO:0000313" key="7">
    <source>
        <dbReference type="EMBL" id="KAJ7650784.1"/>
    </source>
</evidence>
<dbReference type="SMART" id="SM00563">
    <property type="entry name" value="PlsC"/>
    <property type="match status" value="1"/>
</dbReference>
<keyword evidence="4" id="KW-1208">Phospholipid metabolism</keyword>
<dbReference type="PANTHER" id="PTHR10434:SF11">
    <property type="entry name" value="1-ACYL-SN-GLYCEROL-3-PHOSPHATE ACYLTRANSFERASE"/>
    <property type="match status" value="1"/>
</dbReference>
<dbReference type="GO" id="GO:0016020">
    <property type="term" value="C:membrane"/>
    <property type="evidence" value="ECO:0007669"/>
    <property type="project" value="InterPro"/>
</dbReference>
<evidence type="ECO:0000256" key="2">
    <source>
        <dbReference type="ARBA" id="ARBA00022679"/>
    </source>
</evidence>
<dbReference type="GO" id="GO:0005783">
    <property type="term" value="C:endoplasmic reticulum"/>
    <property type="evidence" value="ECO:0007669"/>
    <property type="project" value="TreeGrafter"/>
</dbReference>
<dbReference type="EMBL" id="JARKIF010000001">
    <property type="protein sequence ID" value="KAJ7650784.1"/>
    <property type="molecule type" value="Genomic_DNA"/>
</dbReference>
<keyword evidence="4" id="KW-0444">Lipid biosynthesis</keyword>
<organism evidence="7 8">
    <name type="scientific">Roridomyces roridus</name>
    <dbReference type="NCBI Taxonomy" id="1738132"/>
    <lineage>
        <taxon>Eukaryota</taxon>
        <taxon>Fungi</taxon>
        <taxon>Dikarya</taxon>
        <taxon>Basidiomycota</taxon>
        <taxon>Agaricomycotina</taxon>
        <taxon>Agaricomycetes</taxon>
        <taxon>Agaricomycetidae</taxon>
        <taxon>Agaricales</taxon>
        <taxon>Marasmiineae</taxon>
        <taxon>Mycenaceae</taxon>
        <taxon>Roridomyces</taxon>
    </lineage>
</organism>
<dbReference type="GO" id="GO:0003841">
    <property type="term" value="F:1-acylglycerol-3-phosphate O-acyltransferase activity"/>
    <property type="evidence" value="ECO:0007669"/>
    <property type="project" value="UniProtKB-UniRule"/>
</dbReference>
<evidence type="ECO:0000256" key="4">
    <source>
        <dbReference type="RuleBase" id="RU361267"/>
    </source>
</evidence>
<evidence type="ECO:0000259" key="6">
    <source>
        <dbReference type="SMART" id="SM00563"/>
    </source>
</evidence>
<evidence type="ECO:0000313" key="8">
    <source>
        <dbReference type="Proteomes" id="UP001221142"/>
    </source>
</evidence>
<keyword evidence="3 4" id="KW-0012">Acyltransferase</keyword>
<keyword evidence="5" id="KW-0812">Transmembrane</keyword>
<keyword evidence="5" id="KW-0472">Membrane</keyword>
<proteinExistence type="inferred from homology"/>
<evidence type="ECO:0000256" key="1">
    <source>
        <dbReference type="ARBA" id="ARBA00008655"/>
    </source>
</evidence>
<feature type="transmembrane region" description="Helical" evidence="5">
    <location>
        <begin position="12"/>
        <end position="34"/>
    </location>
</feature>
<keyword evidence="4" id="KW-0594">Phospholipid biosynthesis</keyword>
<sequence length="241" mass="26609">MSRLAYARTAAYFGAIGIWGLVTIPLSLALTLLGRRFESAPWIMWSFYHIIRFSFGICVDIEGSEHLETAQPAVLMLNHQSALDIWFLGCVIPKRVCVMVKKSLGFSAIGPTLYLTGSLFVERGTGTRAIASFRRASATLREQRVSLLVFPEGTRNRSPTASLLPFKKGAFHMAVQSGLPIVPVVCENYSHIYRAGCFEPGIIKARVLPPIPTAGLGEEDVQALTTRVREQMLQVLLDISR</sequence>
<comment type="domain">
    <text evidence="4">The HXXXXD motif is essential for acyltransferase activity and may constitute the binding site for the phosphate moiety of the glycerol-3-phosphate.</text>
</comment>
<feature type="domain" description="Phospholipid/glycerol acyltransferase" evidence="6">
    <location>
        <begin position="73"/>
        <end position="189"/>
    </location>
</feature>
<evidence type="ECO:0000256" key="3">
    <source>
        <dbReference type="ARBA" id="ARBA00023315"/>
    </source>
</evidence>
<dbReference type="CDD" id="cd07989">
    <property type="entry name" value="LPLAT_AGPAT-like"/>
    <property type="match status" value="1"/>
</dbReference>
<dbReference type="SUPFAM" id="SSF69593">
    <property type="entry name" value="Glycerol-3-phosphate (1)-acyltransferase"/>
    <property type="match status" value="1"/>
</dbReference>
<dbReference type="EC" id="2.3.1.51" evidence="4"/>
<keyword evidence="5" id="KW-1133">Transmembrane helix</keyword>
<dbReference type="GO" id="GO:0006654">
    <property type="term" value="P:phosphatidic acid biosynthetic process"/>
    <property type="evidence" value="ECO:0007669"/>
    <property type="project" value="TreeGrafter"/>
</dbReference>
<dbReference type="InterPro" id="IPR002123">
    <property type="entry name" value="Plipid/glycerol_acylTrfase"/>
</dbReference>
<protein>
    <recommendedName>
        <fullName evidence="4">1-acyl-sn-glycerol-3-phosphate acyltransferase</fullName>
        <ecNumber evidence="4">2.3.1.51</ecNumber>
    </recommendedName>
</protein>
<dbReference type="AlphaFoldDB" id="A0AAD7CK67"/>
<comment type="similarity">
    <text evidence="1 4">Belongs to the 1-acyl-sn-glycerol-3-phosphate acyltransferase family.</text>
</comment>
<evidence type="ECO:0000256" key="5">
    <source>
        <dbReference type="SAM" id="Phobius"/>
    </source>
</evidence>
<comment type="catalytic activity">
    <reaction evidence="4">
        <text>a 1-acyl-sn-glycero-3-phosphate + an acyl-CoA = a 1,2-diacyl-sn-glycero-3-phosphate + CoA</text>
        <dbReference type="Rhea" id="RHEA:19709"/>
        <dbReference type="ChEBI" id="CHEBI:57287"/>
        <dbReference type="ChEBI" id="CHEBI:57970"/>
        <dbReference type="ChEBI" id="CHEBI:58342"/>
        <dbReference type="ChEBI" id="CHEBI:58608"/>
        <dbReference type="EC" id="2.3.1.51"/>
    </reaction>
</comment>
<name>A0AAD7CK67_9AGAR</name>
<gene>
    <name evidence="7" type="ORF">FB45DRAFT_780027</name>
</gene>
<dbReference type="NCBIfam" id="TIGR00530">
    <property type="entry name" value="AGP_acyltrn"/>
    <property type="match status" value="1"/>
</dbReference>
<keyword evidence="4" id="KW-0443">Lipid metabolism</keyword>
<accession>A0AAD7CK67</accession>
<keyword evidence="2 4" id="KW-0808">Transferase</keyword>